<organism evidence="8 9">
    <name type="scientific">Mola mola</name>
    <name type="common">Ocean sunfish</name>
    <name type="synonym">Tetraodon mola</name>
    <dbReference type="NCBI Taxonomy" id="94237"/>
    <lineage>
        <taxon>Eukaryota</taxon>
        <taxon>Metazoa</taxon>
        <taxon>Chordata</taxon>
        <taxon>Craniata</taxon>
        <taxon>Vertebrata</taxon>
        <taxon>Euteleostomi</taxon>
        <taxon>Actinopterygii</taxon>
        <taxon>Neopterygii</taxon>
        <taxon>Teleostei</taxon>
        <taxon>Neoteleostei</taxon>
        <taxon>Acanthomorphata</taxon>
        <taxon>Eupercaria</taxon>
        <taxon>Tetraodontiformes</taxon>
        <taxon>Molidae</taxon>
        <taxon>Mola</taxon>
    </lineage>
</organism>
<evidence type="ECO:0000256" key="4">
    <source>
        <dbReference type="ARBA" id="ARBA00023136"/>
    </source>
</evidence>
<sequence length="514" mass="57731">NQSVELYCVKVKKLHQKYIKICDSLQKSGSSSDINLTCDMFEIDEINKDLAILPNVSVGYRILNSCASPTNTLRAALTLANRPEEIEPTAPCPAAISALIVSYFSTYPCLTTTSRQKLLQHCSNILGWQWTGATQSDNDCGRNGIRAFTEEVRKLGVCIAFDGTILCIYPMDKILQVVEMIKQSTVKFIIVFVPEGDFSPLMPRPSTTEIYQAFGRALGFVVQKMAIPNLKLYPFTLIHGWRPRQHTGPKATNERRTGNEAMNSKDMFFNVIQLRVSYRVYKAVYATAYALHQLIFCKPVGEKIARPLLTCMLRHTAFGLTFALLYFLCLGKKKLFYISWQQNSGNCGPAQQRIIVCSCTVVQIMLCVLWLKLSPPFPDIIFKYSSKEIVLGCNTGSEMAFYAVLWYIGILAIICLVLAFIARKLPHNFHKAKFITFSMLIFCAIRITFITAYVCSPGKFTVAVETFAILSSAFGLLLSMCFILGVDQSLSKGLAQFEVNSNFVFLEDSSEFFR</sequence>
<dbReference type="Pfam" id="PF01094">
    <property type="entry name" value="ANF_receptor"/>
    <property type="match status" value="1"/>
</dbReference>
<evidence type="ECO:0000256" key="6">
    <source>
        <dbReference type="SAM" id="Phobius"/>
    </source>
</evidence>
<keyword evidence="3 6" id="KW-1133">Transmembrane helix</keyword>
<evidence type="ECO:0000313" key="8">
    <source>
        <dbReference type="Ensembl" id="ENSMMOP00000018453.1"/>
    </source>
</evidence>
<dbReference type="Proteomes" id="UP000261620">
    <property type="component" value="Unplaced"/>
</dbReference>
<dbReference type="PANTHER" id="PTHR24061:SF519">
    <property type="entry name" value="EXTRACELLULAR CALCIUM-SENSING RECEPTOR-LIKE"/>
    <property type="match status" value="1"/>
</dbReference>
<dbReference type="GO" id="GO:0005886">
    <property type="term" value="C:plasma membrane"/>
    <property type="evidence" value="ECO:0007669"/>
    <property type="project" value="TreeGrafter"/>
</dbReference>
<keyword evidence="2 6" id="KW-0812">Transmembrane</keyword>
<dbReference type="InterPro" id="IPR000068">
    <property type="entry name" value="GPCR_3_Ca_sens_rcpt-rel"/>
</dbReference>
<name>A0A3Q3WT63_MOLML</name>
<feature type="transmembrane region" description="Helical" evidence="6">
    <location>
        <begin position="466"/>
        <end position="486"/>
    </location>
</feature>
<reference evidence="8" key="1">
    <citation type="submission" date="2025-08" db="UniProtKB">
        <authorList>
            <consortium name="Ensembl"/>
        </authorList>
    </citation>
    <scope>IDENTIFICATION</scope>
</reference>
<dbReference type="STRING" id="94237.ENSMMOP00000018453"/>
<feature type="transmembrane region" description="Helical" evidence="6">
    <location>
        <begin position="434"/>
        <end position="454"/>
    </location>
</feature>
<reference evidence="8" key="2">
    <citation type="submission" date="2025-09" db="UniProtKB">
        <authorList>
            <consortium name="Ensembl"/>
        </authorList>
    </citation>
    <scope>IDENTIFICATION</scope>
</reference>
<keyword evidence="5" id="KW-0325">Glycoprotein</keyword>
<accession>A0A3Q3WT63</accession>
<feature type="domain" description="G-protein coupled receptors family 3 profile" evidence="7">
    <location>
        <begin position="310"/>
        <end position="477"/>
    </location>
</feature>
<feature type="transmembrane region" description="Helical" evidence="6">
    <location>
        <begin position="400"/>
        <end position="422"/>
    </location>
</feature>
<proteinExistence type="predicted"/>
<dbReference type="GO" id="GO:0004930">
    <property type="term" value="F:G protein-coupled receptor activity"/>
    <property type="evidence" value="ECO:0007669"/>
    <property type="project" value="InterPro"/>
</dbReference>
<comment type="subcellular location">
    <subcellularLocation>
        <location evidence="1">Membrane</location>
        <topology evidence="1">Multi-pass membrane protein</topology>
    </subcellularLocation>
</comment>
<feature type="transmembrane region" description="Helical" evidence="6">
    <location>
        <begin position="312"/>
        <end position="331"/>
    </location>
</feature>
<dbReference type="InterPro" id="IPR028082">
    <property type="entry name" value="Peripla_BP_I"/>
</dbReference>
<dbReference type="AlphaFoldDB" id="A0A3Q3WT63"/>
<dbReference type="SUPFAM" id="SSF53822">
    <property type="entry name" value="Periplasmic binding protein-like I"/>
    <property type="match status" value="1"/>
</dbReference>
<protein>
    <recommendedName>
        <fullName evidence="7">G-protein coupled receptors family 3 profile domain-containing protein</fullName>
    </recommendedName>
</protein>
<dbReference type="PANTHER" id="PTHR24061">
    <property type="entry name" value="CALCIUM-SENSING RECEPTOR-RELATED"/>
    <property type="match status" value="1"/>
</dbReference>
<dbReference type="PROSITE" id="PS50259">
    <property type="entry name" value="G_PROTEIN_RECEP_F3_4"/>
    <property type="match status" value="1"/>
</dbReference>
<dbReference type="Gene3D" id="3.40.50.2300">
    <property type="match status" value="4"/>
</dbReference>
<evidence type="ECO:0000259" key="7">
    <source>
        <dbReference type="PROSITE" id="PS50259"/>
    </source>
</evidence>
<keyword evidence="4 6" id="KW-0472">Membrane</keyword>
<dbReference type="Pfam" id="PF00003">
    <property type="entry name" value="7tm_3"/>
    <property type="match status" value="1"/>
</dbReference>
<dbReference type="InterPro" id="IPR001828">
    <property type="entry name" value="ANF_lig-bd_rcpt"/>
</dbReference>
<evidence type="ECO:0000256" key="2">
    <source>
        <dbReference type="ARBA" id="ARBA00022692"/>
    </source>
</evidence>
<evidence type="ECO:0000256" key="3">
    <source>
        <dbReference type="ARBA" id="ARBA00022989"/>
    </source>
</evidence>
<dbReference type="OMA" id="NIVWRTG"/>
<feature type="transmembrane region" description="Helical" evidence="6">
    <location>
        <begin position="352"/>
        <end position="371"/>
    </location>
</feature>
<evidence type="ECO:0000256" key="1">
    <source>
        <dbReference type="ARBA" id="ARBA00004141"/>
    </source>
</evidence>
<dbReference type="Ensembl" id="ENSMMOT00000018753.1">
    <property type="protein sequence ID" value="ENSMMOP00000018453.1"/>
    <property type="gene ID" value="ENSMMOG00000013969.1"/>
</dbReference>
<keyword evidence="9" id="KW-1185">Reference proteome</keyword>
<evidence type="ECO:0000313" key="9">
    <source>
        <dbReference type="Proteomes" id="UP000261620"/>
    </source>
</evidence>
<dbReference type="InterPro" id="IPR017978">
    <property type="entry name" value="GPCR_3_C"/>
</dbReference>
<evidence type="ECO:0000256" key="5">
    <source>
        <dbReference type="ARBA" id="ARBA00023180"/>
    </source>
</evidence>